<keyword evidence="2" id="KW-1185">Reference proteome</keyword>
<proteinExistence type="predicted"/>
<evidence type="ECO:0000313" key="1">
    <source>
        <dbReference type="EMBL" id="KRY93908.1"/>
    </source>
</evidence>
<sequence>MIFFKNGPTQDLMLTITFSSTNSGSDANNDFFL</sequence>
<dbReference type="Proteomes" id="UP000055024">
    <property type="component" value="Unassembled WGS sequence"/>
</dbReference>
<dbReference type="AlphaFoldDB" id="A0A0V1G6J5"/>
<protein>
    <submittedName>
        <fullName evidence="1">Uncharacterized protein</fullName>
    </submittedName>
</protein>
<name>A0A0V1G6J5_9BILA</name>
<gene>
    <name evidence="1" type="ORF">T11_10485</name>
</gene>
<accession>A0A0V1G6J5</accession>
<dbReference type="EMBL" id="JYDP01005945">
    <property type="protein sequence ID" value="KRY93908.1"/>
    <property type="molecule type" value="Genomic_DNA"/>
</dbReference>
<reference evidence="1 2" key="1">
    <citation type="submission" date="2015-01" db="EMBL/GenBank/DDBJ databases">
        <title>Evolution of Trichinella species and genotypes.</title>
        <authorList>
            <person name="Korhonen P.K."/>
            <person name="Edoardo P."/>
            <person name="Giuseppe L.R."/>
            <person name="Gasser R.B."/>
        </authorList>
    </citation>
    <scope>NUCLEOTIDE SEQUENCE [LARGE SCALE GENOMIC DNA]</scope>
    <source>
        <strain evidence="1">ISS1029</strain>
    </source>
</reference>
<evidence type="ECO:0000313" key="2">
    <source>
        <dbReference type="Proteomes" id="UP000055024"/>
    </source>
</evidence>
<organism evidence="1 2">
    <name type="scientific">Trichinella zimbabwensis</name>
    <dbReference type="NCBI Taxonomy" id="268475"/>
    <lineage>
        <taxon>Eukaryota</taxon>
        <taxon>Metazoa</taxon>
        <taxon>Ecdysozoa</taxon>
        <taxon>Nematoda</taxon>
        <taxon>Enoplea</taxon>
        <taxon>Dorylaimia</taxon>
        <taxon>Trichinellida</taxon>
        <taxon>Trichinellidae</taxon>
        <taxon>Trichinella</taxon>
    </lineage>
</organism>
<comment type="caution">
    <text evidence="1">The sequence shown here is derived from an EMBL/GenBank/DDBJ whole genome shotgun (WGS) entry which is preliminary data.</text>
</comment>